<dbReference type="PANTHER" id="PTHR33136">
    <property type="entry name" value="RAPID ALKALINIZATION FACTOR-LIKE"/>
    <property type="match status" value="1"/>
</dbReference>
<evidence type="ECO:0000256" key="5">
    <source>
        <dbReference type="ARBA" id="ARBA00022729"/>
    </source>
</evidence>
<protein>
    <submittedName>
        <fullName evidence="8">Rapid ALkalinization Factor</fullName>
    </submittedName>
</protein>
<sequence length="107" mass="12031">MATRIFTCGIFILSIIMMMMINNCHGSLSNHYANQCNGTITECHPLVEESEEFLMDTEEHRRLLVEQNVISLGALMADSNPFCSGKNNCAGLYDAKHRGCDKIYLCH</sequence>
<dbReference type="Proteomes" id="UP000215914">
    <property type="component" value="Unassembled WGS sequence"/>
</dbReference>
<keyword evidence="5 7" id="KW-0732">Signal</keyword>
<feature type="signal peptide" evidence="7">
    <location>
        <begin position="1"/>
        <end position="26"/>
    </location>
</feature>
<dbReference type="Pfam" id="PF05498">
    <property type="entry name" value="RALF"/>
    <property type="match status" value="1"/>
</dbReference>
<keyword evidence="9" id="KW-1185">Reference proteome</keyword>
<keyword evidence="4" id="KW-0372">Hormone</keyword>
<reference evidence="8" key="1">
    <citation type="journal article" date="2017" name="Nature">
        <title>The sunflower genome provides insights into oil metabolism, flowering and Asterid evolution.</title>
        <authorList>
            <person name="Badouin H."/>
            <person name="Gouzy J."/>
            <person name="Grassa C.J."/>
            <person name="Murat F."/>
            <person name="Staton S.E."/>
            <person name="Cottret L."/>
            <person name="Lelandais-Briere C."/>
            <person name="Owens G.L."/>
            <person name="Carrere S."/>
            <person name="Mayjonade B."/>
            <person name="Legrand L."/>
            <person name="Gill N."/>
            <person name="Kane N.C."/>
            <person name="Bowers J.E."/>
            <person name="Hubner S."/>
            <person name="Bellec A."/>
            <person name="Berard A."/>
            <person name="Berges H."/>
            <person name="Blanchet N."/>
            <person name="Boniface M.C."/>
            <person name="Brunel D."/>
            <person name="Catrice O."/>
            <person name="Chaidir N."/>
            <person name="Claudel C."/>
            <person name="Donnadieu C."/>
            <person name="Faraut T."/>
            <person name="Fievet G."/>
            <person name="Helmstetter N."/>
            <person name="King M."/>
            <person name="Knapp S.J."/>
            <person name="Lai Z."/>
            <person name="Le Paslier M.C."/>
            <person name="Lippi Y."/>
            <person name="Lorenzon L."/>
            <person name="Mandel J.R."/>
            <person name="Marage G."/>
            <person name="Marchand G."/>
            <person name="Marquand E."/>
            <person name="Bret-Mestries E."/>
            <person name="Morien E."/>
            <person name="Nambeesan S."/>
            <person name="Nguyen T."/>
            <person name="Pegot-Espagnet P."/>
            <person name="Pouilly N."/>
            <person name="Raftis F."/>
            <person name="Sallet E."/>
            <person name="Schiex T."/>
            <person name="Thomas J."/>
            <person name="Vandecasteele C."/>
            <person name="Vares D."/>
            <person name="Vear F."/>
            <person name="Vautrin S."/>
            <person name="Crespi M."/>
            <person name="Mangin B."/>
            <person name="Burke J.M."/>
            <person name="Salse J."/>
            <person name="Munos S."/>
            <person name="Vincourt P."/>
            <person name="Rieseberg L.H."/>
            <person name="Langlade N.B."/>
        </authorList>
    </citation>
    <scope>NUCLEOTIDE SEQUENCE</scope>
    <source>
        <tissue evidence="8">Leaves</tissue>
    </source>
</reference>
<evidence type="ECO:0000313" key="9">
    <source>
        <dbReference type="Proteomes" id="UP000215914"/>
    </source>
</evidence>
<comment type="caution">
    <text evidence="8">The sequence shown here is derived from an EMBL/GenBank/DDBJ whole genome shotgun (WGS) entry which is preliminary data.</text>
</comment>
<keyword evidence="6" id="KW-1015">Disulfide bond</keyword>
<dbReference type="GO" id="GO:0005576">
    <property type="term" value="C:extracellular region"/>
    <property type="evidence" value="ECO:0007669"/>
    <property type="project" value="UniProtKB-SubCell"/>
</dbReference>
<evidence type="ECO:0000256" key="4">
    <source>
        <dbReference type="ARBA" id="ARBA00022702"/>
    </source>
</evidence>
<evidence type="ECO:0000256" key="6">
    <source>
        <dbReference type="ARBA" id="ARBA00023157"/>
    </source>
</evidence>
<name>A0A9K3DH48_HELAN</name>
<keyword evidence="3" id="KW-0964">Secreted</keyword>
<accession>A0A9K3DH48</accession>
<dbReference type="AlphaFoldDB" id="A0A9K3DH48"/>
<comment type="similarity">
    <text evidence="2">Belongs to the plant rapid alkalinization factor (RALF) family.</text>
</comment>
<gene>
    <name evidence="8" type="ORF">HanXRQr2_Chr17g0796811</name>
</gene>
<dbReference type="PANTHER" id="PTHR33136:SF4">
    <property type="entry name" value="PROTEIN RALF-LIKE 32"/>
    <property type="match status" value="1"/>
</dbReference>
<dbReference type="Gramene" id="mRNA:HanXRQr2_Chr17g0796811">
    <property type="protein sequence ID" value="CDS:HanXRQr2_Chr17g0796811.1"/>
    <property type="gene ID" value="HanXRQr2_Chr17g0796811"/>
</dbReference>
<comment type="subcellular location">
    <subcellularLocation>
        <location evidence="1">Secreted</location>
    </subcellularLocation>
</comment>
<dbReference type="GO" id="GO:0005179">
    <property type="term" value="F:hormone activity"/>
    <property type="evidence" value="ECO:0007669"/>
    <property type="project" value="UniProtKB-KW"/>
</dbReference>
<reference evidence="8" key="2">
    <citation type="submission" date="2020-06" db="EMBL/GenBank/DDBJ databases">
        <title>Helianthus annuus Genome sequencing and assembly Release 2.</title>
        <authorList>
            <person name="Gouzy J."/>
            <person name="Langlade N."/>
            <person name="Munos S."/>
        </authorList>
    </citation>
    <scope>NUCLEOTIDE SEQUENCE</scope>
    <source>
        <tissue evidence="8">Leaves</tissue>
    </source>
</reference>
<evidence type="ECO:0000256" key="3">
    <source>
        <dbReference type="ARBA" id="ARBA00022525"/>
    </source>
</evidence>
<evidence type="ECO:0000256" key="1">
    <source>
        <dbReference type="ARBA" id="ARBA00004613"/>
    </source>
</evidence>
<dbReference type="InterPro" id="IPR008801">
    <property type="entry name" value="RALF"/>
</dbReference>
<evidence type="ECO:0000313" key="8">
    <source>
        <dbReference type="EMBL" id="KAF5754925.1"/>
    </source>
</evidence>
<feature type="chain" id="PRO_5039947548" evidence="7">
    <location>
        <begin position="27"/>
        <end position="107"/>
    </location>
</feature>
<dbReference type="EMBL" id="MNCJ02000332">
    <property type="protein sequence ID" value="KAF5754925.1"/>
    <property type="molecule type" value="Genomic_DNA"/>
</dbReference>
<evidence type="ECO:0000256" key="7">
    <source>
        <dbReference type="SAM" id="SignalP"/>
    </source>
</evidence>
<organism evidence="8 9">
    <name type="scientific">Helianthus annuus</name>
    <name type="common">Common sunflower</name>
    <dbReference type="NCBI Taxonomy" id="4232"/>
    <lineage>
        <taxon>Eukaryota</taxon>
        <taxon>Viridiplantae</taxon>
        <taxon>Streptophyta</taxon>
        <taxon>Embryophyta</taxon>
        <taxon>Tracheophyta</taxon>
        <taxon>Spermatophyta</taxon>
        <taxon>Magnoliopsida</taxon>
        <taxon>eudicotyledons</taxon>
        <taxon>Gunneridae</taxon>
        <taxon>Pentapetalae</taxon>
        <taxon>asterids</taxon>
        <taxon>campanulids</taxon>
        <taxon>Asterales</taxon>
        <taxon>Asteraceae</taxon>
        <taxon>Asteroideae</taxon>
        <taxon>Heliantheae alliance</taxon>
        <taxon>Heliantheae</taxon>
        <taxon>Helianthus</taxon>
    </lineage>
</organism>
<proteinExistence type="inferred from homology"/>
<evidence type="ECO:0000256" key="2">
    <source>
        <dbReference type="ARBA" id="ARBA00009178"/>
    </source>
</evidence>